<proteinExistence type="predicted"/>
<accession>A0A1L8EJ06</accession>
<organism evidence="1">
    <name type="scientific">Haematobia irritans</name>
    <name type="common">Horn fly</name>
    <name type="synonym">Conops irritans</name>
    <dbReference type="NCBI Taxonomy" id="7368"/>
    <lineage>
        <taxon>Eukaryota</taxon>
        <taxon>Metazoa</taxon>
        <taxon>Ecdysozoa</taxon>
        <taxon>Arthropoda</taxon>
        <taxon>Hexapoda</taxon>
        <taxon>Insecta</taxon>
        <taxon>Pterygota</taxon>
        <taxon>Neoptera</taxon>
        <taxon>Endopterygota</taxon>
        <taxon>Diptera</taxon>
        <taxon>Brachycera</taxon>
        <taxon>Muscomorpha</taxon>
        <taxon>Muscoidea</taxon>
        <taxon>Muscidae</taxon>
        <taxon>Haematobia</taxon>
    </lineage>
</organism>
<evidence type="ECO:0000313" key="1">
    <source>
        <dbReference type="EMBL" id="JAV18730.1"/>
    </source>
</evidence>
<name>A0A1L8EJ06_HAEIR</name>
<dbReference type="EMBL" id="GFDG01000069">
    <property type="protein sequence ID" value="JAV18730.1"/>
    <property type="molecule type" value="Transcribed_RNA"/>
</dbReference>
<dbReference type="AlphaFoldDB" id="A0A1L8EJ06"/>
<dbReference type="AntiFam" id="ANF00072">
    <property type="entry name" value="Shadow ORF (opposite TypA)"/>
</dbReference>
<sequence>MMVFVVGLFSVKQLLLALGGLFGGLGYLTTGSILEVDSLDDTDGNGLSHITNGETTQWGEFLEGFNAQRLGGDQVDDGGITRLDEFGVFFGGLTGTTINLLFDFGEFASNVSGVTIQDGSVTVADLTRVVQHNNLGGEISSTLGGASLGITSDITTTQFLDGDVLDVETNVVTGNGFGQSFVMHFNGLDFSGDVGRGEDNNGTGFQDTSFDTTDGYCADTTDFVNILQGQTQRLVCGTGGWQDSIQSFDEGLAFSVTFLTFDLPALEPVHVGGWFQHVITVPAGNWNEGNSSGIVTDLLDVGGDFLLDFFITSLAVWWFRGIHLVDTNDQLFDTQSEGQQGVFTSLTVLGDTSFEFTSTGSNNQYSAISLRGTSDHVLDEISVTRGINDGNIVFGGFEFPQSNIDGDTTLTFGLQFIQNPGVLEGTLTHFLGFLFEFFNGTLVDTTAFVDQMAGSGRFTRIDVANDDNVNMSLFLTHGCWIGL</sequence>
<reference evidence="1" key="1">
    <citation type="submission" date="2017-01" db="EMBL/GenBank/DDBJ databases">
        <title>An insight into the sialome and mialome of the horn fly, Haematobia irritans.</title>
        <authorList>
            <person name="Breijo M."/>
            <person name="Boiani M."/>
            <person name="Ures X."/>
            <person name="Rocha S."/>
            <person name="Sequeira M."/>
            <person name="Ribeiro J.M."/>
        </authorList>
    </citation>
    <scope>NUCLEOTIDE SEQUENCE</scope>
</reference>
<protein>
    <submittedName>
        <fullName evidence="1">Uncharacterized protein</fullName>
    </submittedName>
</protein>